<comment type="caution">
    <text evidence="1">The sequence shown here is derived from an EMBL/GenBank/DDBJ whole genome shotgun (WGS) entry which is preliminary data.</text>
</comment>
<name>A0A9D6QP30_UNCEI</name>
<dbReference type="EMBL" id="JACQAY010000141">
    <property type="protein sequence ID" value="MBI3539529.1"/>
    <property type="molecule type" value="Genomic_DNA"/>
</dbReference>
<evidence type="ECO:0000313" key="2">
    <source>
        <dbReference type="Proteomes" id="UP000807850"/>
    </source>
</evidence>
<gene>
    <name evidence="1" type="ORF">HY076_04595</name>
</gene>
<evidence type="ECO:0000313" key="1">
    <source>
        <dbReference type="EMBL" id="MBI3539529.1"/>
    </source>
</evidence>
<proteinExistence type="predicted"/>
<organism evidence="1 2">
    <name type="scientific">Eiseniibacteriota bacterium</name>
    <dbReference type="NCBI Taxonomy" id="2212470"/>
    <lineage>
        <taxon>Bacteria</taxon>
        <taxon>Candidatus Eiseniibacteriota</taxon>
    </lineage>
</organism>
<protein>
    <submittedName>
        <fullName evidence="1">Uncharacterized protein</fullName>
    </submittedName>
</protein>
<feature type="non-terminal residue" evidence="1">
    <location>
        <position position="375"/>
    </location>
</feature>
<dbReference type="AlphaFoldDB" id="A0A9D6QP30"/>
<accession>A0A9D6QP30</accession>
<reference evidence="1" key="1">
    <citation type="submission" date="2020-07" db="EMBL/GenBank/DDBJ databases">
        <title>Huge and variable diversity of episymbiotic CPR bacteria and DPANN archaea in groundwater ecosystems.</title>
        <authorList>
            <person name="He C.Y."/>
            <person name="Keren R."/>
            <person name="Whittaker M."/>
            <person name="Farag I.F."/>
            <person name="Doudna J."/>
            <person name="Cate J.H.D."/>
            <person name="Banfield J.F."/>
        </authorList>
    </citation>
    <scope>NUCLEOTIDE SEQUENCE</scope>
    <source>
        <strain evidence="1">NC_groundwater_928_Pr1_S-0.2um_72_17</strain>
    </source>
</reference>
<sequence length="375" mass="41001">MFPFFLPLVGLLIGIPGIPGLSSKLPKLHMPHKAATDTIPPVWKTASLLAVEDGYVFAALEPIGPRVAVFKIAADPRRMDITLDPDSSSVTLIPELGDVPLSSGKRMTLAEYDQELWRSSFEQLWIQRSRESISAGNTVAPTGVTRGPGFKFDLPTPAFFKPAQSLLGPGGPSINVTGSENIKLSGTSQWSNQQTGLIGQRRSLFPALDMQQDLDIHLEGQLSDRVKVNLLQNSATQIPLANKIAINYRGDEDDLVQSLDLGNTNLSLPGTQYVSYSGYNEGLFGMKSSTRLGPLDFTLLASKQEGKSERASYAGGASRQQTTLNDFDYVRGVYFFLYDPNLERQAVQLGSIRLYLDDGNNYTNQVNAIRGRAFV</sequence>
<dbReference type="Proteomes" id="UP000807850">
    <property type="component" value="Unassembled WGS sequence"/>
</dbReference>